<dbReference type="Proteomes" id="UP000287166">
    <property type="component" value="Unassembled WGS sequence"/>
</dbReference>
<name>A0A401GX74_9APHY</name>
<reference evidence="8 9" key="1">
    <citation type="journal article" date="2018" name="Sci. Rep.">
        <title>Genome sequence of the cauliflower mushroom Sparassis crispa (Hanabiratake) and its association with beneficial usage.</title>
        <authorList>
            <person name="Kiyama R."/>
            <person name="Furutani Y."/>
            <person name="Kawaguchi K."/>
            <person name="Nakanishi T."/>
        </authorList>
    </citation>
    <scope>NUCLEOTIDE SEQUENCE [LARGE SCALE GENOMIC DNA]</scope>
</reference>
<dbReference type="PANTHER" id="PTHR46462">
    <property type="entry name" value="UPSET, ISOFORM A"/>
    <property type="match status" value="1"/>
</dbReference>
<dbReference type="InterPro" id="IPR001214">
    <property type="entry name" value="SET_dom"/>
</dbReference>
<dbReference type="SMART" id="SM00249">
    <property type="entry name" value="PHD"/>
    <property type="match status" value="1"/>
</dbReference>
<dbReference type="RefSeq" id="XP_027617672.1">
    <property type="nucleotide sequence ID" value="XM_027761871.1"/>
</dbReference>
<gene>
    <name evidence="8" type="ORF">SCP_1000010</name>
</gene>
<comment type="caution">
    <text evidence="8">The sequence shown here is derived from an EMBL/GenBank/DDBJ whole genome shotgun (WGS) entry which is preliminary data.</text>
</comment>
<feature type="region of interest" description="Disordered" evidence="5">
    <location>
        <begin position="514"/>
        <end position="602"/>
    </location>
</feature>
<evidence type="ECO:0000259" key="6">
    <source>
        <dbReference type="SMART" id="SM00249"/>
    </source>
</evidence>
<dbReference type="GO" id="GO:0070210">
    <property type="term" value="C:Rpd3L-Expanded complex"/>
    <property type="evidence" value="ECO:0007669"/>
    <property type="project" value="TreeGrafter"/>
</dbReference>
<dbReference type="GeneID" id="38783676"/>
<dbReference type="SUPFAM" id="SSF57903">
    <property type="entry name" value="FYVE/PHD zinc finger"/>
    <property type="match status" value="1"/>
</dbReference>
<accession>A0A401GX74</accession>
<dbReference type="InterPro" id="IPR013083">
    <property type="entry name" value="Znf_RING/FYVE/PHD"/>
</dbReference>
<dbReference type="Gene3D" id="3.30.40.10">
    <property type="entry name" value="Zinc/RING finger domain, C3HC4 (zinc finger)"/>
    <property type="match status" value="1"/>
</dbReference>
<evidence type="ECO:0000256" key="1">
    <source>
        <dbReference type="ARBA" id="ARBA00022723"/>
    </source>
</evidence>
<dbReference type="AlphaFoldDB" id="A0A401GX74"/>
<dbReference type="OrthoDB" id="79252at2759"/>
<keyword evidence="4" id="KW-0156">Chromatin regulator</keyword>
<dbReference type="SUPFAM" id="SSF82199">
    <property type="entry name" value="SET domain"/>
    <property type="match status" value="1"/>
</dbReference>
<dbReference type="PANTHER" id="PTHR46462:SF3">
    <property type="entry name" value="UPSET, ISOFORM A"/>
    <property type="match status" value="1"/>
</dbReference>
<organism evidence="8 9">
    <name type="scientific">Sparassis crispa</name>
    <dbReference type="NCBI Taxonomy" id="139825"/>
    <lineage>
        <taxon>Eukaryota</taxon>
        <taxon>Fungi</taxon>
        <taxon>Dikarya</taxon>
        <taxon>Basidiomycota</taxon>
        <taxon>Agaricomycotina</taxon>
        <taxon>Agaricomycetes</taxon>
        <taxon>Polyporales</taxon>
        <taxon>Sparassidaceae</taxon>
        <taxon>Sparassis</taxon>
    </lineage>
</organism>
<evidence type="ECO:0000313" key="9">
    <source>
        <dbReference type="Proteomes" id="UP000287166"/>
    </source>
</evidence>
<dbReference type="InterPro" id="IPR001965">
    <property type="entry name" value="Znf_PHD"/>
</dbReference>
<feature type="compositionally biased region" description="Basic residues" evidence="5">
    <location>
        <begin position="549"/>
        <end position="560"/>
    </location>
</feature>
<dbReference type="EMBL" id="BFAD01000010">
    <property type="protein sequence ID" value="GBE86759.1"/>
    <property type="molecule type" value="Genomic_DNA"/>
</dbReference>
<keyword evidence="9" id="KW-1185">Reference proteome</keyword>
<keyword evidence="1" id="KW-0479">Metal-binding</keyword>
<evidence type="ECO:0000256" key="2">
    <source>
        <dbReference type="ARBA" id="ARBA00022771"/>
    </source>
</evidence>
<dbReference type="InterPro" id="IPR046341">
    <property type="entry name" value="SET_dom_sf"/>
</dbReference>
<dbReference type="InParanoid" id="A0A401GX74"/>
<evidence type="ECO:0000259" key="7">
    <source>
        <dbReference type="SMART" id="SM00317"/>
    </source>
</evidence>
<evidence type="ECO:0000256" key="3">
    <source>
        <dbReference type="ARBA" id="ARBA00022833"/>
    </source>
</evidence>
<evidence type="ECO:0000256" key="4">
    <source>
        <dbReference type="ARBA" id="ARBA00022853"/>
    </source>
</evidence>
<dbReference type="Pfam" id="PF00856">
    <property type="entry name" value="SET"/>
    <property type="match status" value="1"/>
</dbReference>
<keyword evidence="3" id="KW-0862">Zinc</keyword>
<feature type="compositionally biased region" description="Basic residues" evidence="5">
    <location>
        <begin position="122"/>
        <end position="136"/>
    </location>
</feature>
<dbReference type="SMART" id="SM00317">
    <property type="entry name" value="SET"/>
    <property type="match status" value="1"/>
</dbReference>
<feature type="region of interest" description="Disordered" evidence="5">
    <location>
        <begin position="636"/>
        <end position="667"/>
    </location>
</feature>
<feature type="non-terminal residue" evidence="8">
    <location>
        <position position="667"/>
    </location>
</feature>
<feature type="region of interest" description="Disordered" evidence="5">
    <location>
        <begin position="108"/>
        <end position="162"/>
    </location>
</feature>
<dbReference type="GO" id="GO:0006325">
    <property type="term" value="P:chromatin organization"/>
    <property type="evidence" value="ECO:0007669"/>
    <property type="project" value="UniProtKB-KW"/>
</dbReference>
<dbReference type="Gene3D" id="2.170.270.10">
    <property type="entry name" value="SET domain"/>
    <property type="match status" value="1"/>
</dbReference>
<dbReference type="GO" id="GO:0006355">
    <property type="term" value="P:regulation of DNA-templated transcription"/>
    <property type="evidence" value="ECO:0007669"/>
    <property type="project" value="TreeGrafter"/>
</dbReference>
<feature type="domain" description="Zinc finger PHD-type" evidence="6">
    <location>
        <begin position="49"/>
        <end position="93"/>
    </location>
</feature>
<dbReference type="STRING" id="139825.A0A401GX74"/>
<proteinExistence type="predicted"/>
<dbReference type="Pfam" id="PF20826">
    <property type="entry name" value="PHD_5"/>
    <property type="match status" value="1"/>
</dbReference>
<protein>
    <submittedName>
        <fullName evidence="8">SET domain-containing protein</fullName>
    </submittedName>
</protein>
<dbReference type="GO" id="GO:0034967">
    <property type="term" value="C:Set3 complex"/>
    <property type="evidence" value="ECO:0007669"/>
    <property type="project" value="TreeGrafter"/>
</dbReference>
<evidence type="ECO:0000256" key="5">
    <source>
        <dbReference type="SAM" id="MobiDB-lite"/>
    </source>
</evidence>
<feature type="domain" description="SET" evidence="7">
    <location>
        <begin position="232"/>
        <end position="360"/>
    </location>
</feature>
<dbReference type="InterPro" id="IPR011011">
    <property type="entry name" value="Znf_FYVE_PHD"/>
</dbReference>
<dbReference type="GO" id="GO:0008270">
    <property type="term" value="F:zinc ion binding"/>
    <property type="evidence" value="ECO:0007669"/>
    <property type="project" value="UniProtKB-KW"/>
</dbReference>
<keyword evidence="2" id="KW-0863">Zinc-finger</keyword>
<sequence>MPTDATEEEAAVGLLVLNSGSSRDTVSTVPLKRKSLAPEPEPPAADTITCICGFAYDDGFSIGCDSCSRWCHAACFDIVDSQIPEEWECWVCRPRAVDREHAVMIQRARQRAAAAHSQADKPKRRVSSGIERKRRPSVAATADGGKRKQRRSSVNTHHTEDEHVDIDEPWTLSYVSIDKDIVPSDDTRDKLRRVATHWRGVTALESNAILPTPPIGLAQLPLSSLSHPSMFSHTNLSVRPPSYAIHASQPIPSTNFISPFTSTVIPSTAYLSDPLNAYAHLGMPKPFVHLLGPPLDVALDARFTGDQARFVRSGCRPNAVLRPMICRGEDSTLRFGIFALRDVKAHEEVVLGWEWDDGNVIHHLPALIESPHTFPPRQIDYFRLQMTSMLHALSSTFTTCACGASASDCALNRMAAFVDGQTPPTPSPSPPTNFDTNFSGPHAVFEPHRAVSEVREGENAGSGDLKVDLGPLIGVERGFRTRERVPRAGGIGGVEMVPSSPSQADCTFEQNASPSTVISNEVHTNERRETSNTPQRVPVPEAAETTRTTKFKSKDRKGKGKATDEEVTVNEDYERPRRDRRRVTIDPASISPTSDHFRSPNAMDVDRDEMLLPPRMRKAWIHKSFEALRNSIAHDAHVRGDMGSSSGTGDGEGQAQADSMEVDDSSA</sequence>
<evidence type="ECO:0000313" key="8">
    <source>
        <dbReference type="EMBL" id="GBE86759.1"/>
    </source>
</evidence>